<keyword evidence="3" id="KW-1185">Reference proteome</keyword>
<gene>
    <name evidence="2" type="ORF">FKR81_42105</name>
</gene>
<dbReference type="InterPro" id="IPR000836">
    <property type="entry name" value="PRTase_dom"/>
</dbReference>
<organism evidence="2 3">
    <name type="scientific">Lentzea tibetensis</name>
    <dbReference type="NCBI Taxonomy" id="2591470"/>
    <lineage>
        <taxon>Bacteria</taxon>
        <taxon>Bacillati</taxon>
        <taxon>Actinomycetota</taxon>
        <taxon>Actinomycetes</taxon>
        <taxon>Pseudonocardiales</taxon>
        <taxon>Pseudonocardiaceae</taxon>
        <taxon>Lentzea</taxon>
    </lineage>
</organism>
<dbReference type="PANTHER" id="PTHR47505:SF1">
    <property type="entry name" value="DNA UTILIZATION PROTEIN YHGH"/>
    <property type="match status" value="1"/>
</dbReference>
<dbReference type="Proteomes" id="UP000316639">
    <property type="component" value="Unassembled WGS sequence"/>
</dbReference>
<dbReference type="CDD" id="cd06223">
    <property type="entry name" value="PRTases_typeI"/>
    <property type="match status" value="1"/>
</dbReference>
<dbReference type="SUPFAM" id="SSF53271">
    <property type="entry name" value="PRTase-like"/>
    <property type="match status" value="1"/>
</dbReference>
<comment type="caution">
    <text evidence="2">The sequence shown here is derived from an EMBL/GenBank/DDBJ whole genome shotgun (WGS) entry which is preliminary data.</text>
</comment>
<dbReference type="EMBL" id="VOBR01000059">
    <property type="protein sequence ID" value="TWP43780.1"/>
    <property type="molecule type" value="Genomic_DNA"/>
</dbReference>
<accession>A0A563EEV2</accession>
<dbReference type="InterPro" id="IPR029057">
    <property type="entry name" value="PRTase-like"/>
</dbReference>
<protein>
    <submittedName>
        <fullName evidence="2">ComF family protein</fullName>
    </submittedName>
</protein>
<name>A0A563EEV2_9PSEU</name>
<dbReference type="PANTHER" id="PTHR47505">
    <property type="entry name" value="DNA UTILIZATION PROTEIN YHGH"/>
    <property type="match status" value="1"/>
</dbReference>
<comment type="similarity">
    <text evidence="1">Belongs to the ComF/GntX family.</text>
</comment>
<evidence type="ECO:0000313" key="3">
    <source>
        <dbReference type="Proteomes" id="UP000316639"/>
    </source>
</evidence>
<reference evidence="2 3" key="1">
    <citation type="submission" date="2019-07" db="EMBL/GenBank/DDBJ databases">
        <title>Lentzea xizangensis sp. nov., isolated from Qinghai-Tibetan Plateau Soils.</title>
        <authorList>
            <person name="Huang J."/>
        </authorList>
    </citation>
    <scope>NUCLEOTIDE SEQUENCE [LARGE SCALE GENOMIC DNA]</scope>
    <source>
        <strain evidence="2 3">FXJ1.1311</strain>
    </source>
</reference>
<dbReference type="RefSeq" id="WP_146361069.1">
    <property type="nucleotide sequence ID" value="NZ_VOBR01000059.1"/>
</dbReference>
<dbReference type="InterPro" id="IPR051910">
    <property type="entry name" value="ComF/GntX_DNA_util-trans"/>
</dbReference>
<dbReference type="Gene3D" id="3.40.50.2020">
    <property type="match status" value="1"/>
</dbReference>
<evidence type="ECO:0000313" key="2">
    <source>
        <dbReference type="EMBL" id="TWP43780.1"/>
    </source>
</evidence>
<sequence>MNFLSLVLPVTCAACGVRGVDACRRCQSAFGPPFPVPTVGKGPPVYALADYHGAARQLVLAFKERGRHTLADFFAVLVGLALPALSPPPWCLVPAPSTRRAARGRGGDHMVRIAERVQNSFSAPVLAVESGVQDSVGLDTQARIRNLQDKVKLRRPPPAADVVLLDDVVTSGATARACVSALSQADVRVRAVLALTSAATRHVSIGPRRGRPQG</sequence>
<dbReference type="OrthoDB" id="5244859at2"/>
<dbReference type="AlphaFoldDB" id="A0A563EEV2"/>
<proteinExistence type="inferred from homology"/>
<evidence type="ECO:0000256" key="1">
    <source>
        <dbReference type="ARBA" id="ARBA00008007"/>
    </source>
</evidence>